<protein>
    <submittedName>
        <fullName evidence="2">Uncharacterized protein</fullName>
    </submittedName>
</protein>
<dbReference type="Gramene" id="mRNA:HanXRQr2_Chr15g0702051">
    <property type="protein sequence ID" value="CDS:HanXRQr2_Chr15g0702051.1"/>
    <property type="gene ID" value="HanXRQr2_Chr15g0702051"/>
</dbReference>
<feature type="region of interest" description="Disordered" evidence="1">
    <location>
        <begin position="1"/>
        <end position="25"/>
    </location>
</feature>
<evidence type="ECO:0000256" key="1">
    <source>
        <dbReference type="SAM" id="MobiDB-lite"/>
    </source>
</evidence>
<evidence type="ECO:0000313" key="2">
    <source>
        <dbReference type="EMBL" id="KAF5765293.1"/>
    </source>
</evidence>
<gene>
    <name evidence="2" type="ORF">HanXRQr2_Chr15g0702051</name>
</gene>
<dbReference type="PANTHER" id="PTHR31099">
    <property type="entry name" value="OS06G0165300 PROTEIN"/>
    <property type="match status" value="1"/>
</dbReference>
<organism evidence="2 3">
    <name type="scientific">Helianthus annuus</name>
    <name type="common">Common sunflower</name>
    <dbReference type="NCBI Taxonomy" id="4232"/>
    <lineage>
        <taxon>Eukaryota</taxon>
        <taxon>Viridiplantae</taxon>
        <taxon>Streptophyta</taxon>
        <taxon>Embryophyta</taxon>
        <taxon>Tracheophyta</taxon>
        <taxon>Spermatophyta</taxon>
        <taxon>Magnoliopsida</taxon>
        <taxon>eudicotyledons</taxon>
        <taxon>Gunneridae</taxon>
        <taxon>Pentapetalae</taxon>
        <taxon>asterids</taxon>
        <taxon>campanulids</taxon>
        <taxon>Asterales</taxon>
        <taxon>Asteraceae</taxon>
        <taxon>Asteroideae</taxon>
        <taxon>Heliantheae alliance</taxon>
        <taxon>Heliantheae</taxon>
        <taxon>Helianthus</taxon>
    </lineage>
</organism>
<dbReference type="PANTHER" id="PTHR31099:SF49">
    <property type="entry name" value="MYOSIN HEAVY CHAIN-LIKE PROTEIN"/>
    <property type="match status" value="1"/>
</dbReference>
<dbReference type="EMBL" id="MNCJ02000330">
    <property type="protein sequence ID" value="KAF5765293.1"/>
    <property type="molecule type" value="Genomic_DNA"/>
</dbReference>
<reference evidence="2" key="2">
    <citation type="submission" date="2020-06" db="EMBL/GenBank/DDBJ databases">
        <title>Helianthus annuus Genome sequencing and assembly Release 2.</title>
        <authorList>
            <person name="Gouzy J."/>
            <person name="Langlade N."/>
            <person name="Munos S."/>
        </authorList>
    </citation>
    <scope>NUCLEOTIDE SEQUENCE</scope>
    <source>
        <tissue evidence="2">Leaves</tissue>
    </source>
</reference>
<keyword evidence="3" id="KW-1185">Reference proteome</keyword>
<name>A0A9K3E3B0_HELAN</name>
<accession>A0A9K3E3B0</accession>
<comment type="caution">
    <text evidence="2">The sequence shown here is derived from an EMBL/GenBank/DDBJ whole genome shotgun (WGS) entry which is preliminary data.</text>
</comment>
<evidence type="ECO:0000313" key="3">
    <source>
        <dbReference type="Proteomes" id="UP000215914"/>
    </source>
</evidence>
<feature type="compositionally biased region" description="Pro residues" evidence="1">
    <location>
        <begin position="7"/>
        <end position="20"/>
    </location>
</feature>
<reference evidence="2" key="1">
    <citation type="journal article" date="2017" name="Nature">
        <title>The sunflower genome provides insights into oil metabolism, flowering and Asterid evolution.</title>
        <authorList>
            <person name="Badouin H."/>
            <person name="Gouzy J."/>
            <person name="Grassa C.J."/>
            <person name="Murat F."/>
            <person name="Staton S.E."/>
            <person name="Cottret L."/>
            <person name="Lelandais-Briere C."/>
            <person name="Owens G.L."/>
            <person name="Carrere S."/>
            <person name="Mayjonade B."/>
            <person name="Legrand L."/>
            <person name="Gill N."/>
            <person name="Kane N.C."/>
            <person name="Bowers J.E."/>
            <person name="Hubner S."/>
            <person name="Bellec A."/>
            <person name="Berard A."/>
            <person name="Berges H."/>
            <person name="Blanchet N."/>
            <person name="Boniface M.C."/>
            <person name="Brunel D."/>
            <person name="Catrice O."/>
            <person name="Chaidir N."/>
            <person name="Claudel C."/>
            <person name="Donnadieu C."/>
            <person name="Faraut T."/>
            <person name="Fievet G."/>
            <person name="Helmstetter N."/>
            <person name="King M."/>
            <person name="Knapp S.J."/>
            <person name="Lai Z."/>
            <person name="Le Paslier M.C."/>
            <person name="Lippi Y."/>
            <person name="Lorenzon L."/>
            <person name="Mandel J.R."/>
            <person name="Marage G."/>
            <person name="Marchand G."/>
            <person name="Marquand E."/>
            <person name="Bret-Mestries E."/>
            <person name="Morien E."/>
            <person name="Nambeesan S."/>
            <person name="Nguyen T."/>
            <person name="Pegot-Espagnet P."/>
            <person name="Pouilly N."/>
            <person name="Raftis F."/>
            <person name="Sallet E."/>
            <person name="Schiex T."/>
            <person name="Thomas J."/>
            <person name="Vandecasteele C."/>
            <person name="Vares D."/>
            <person name="Vear F."/>
            <person name="Vautrin S."/>
            <person name="Crespi M."/>
            <person name="Mangin B."/>
            <person name="Burke J.M."/>
            <person name="Salse J."/>
            <person name="Munos S."/>
            <person name="Vincourt P."/>
            <person name="Rieseberg L.H."/>
            <person name="Langlade N.B."/>
        </authorList>
    </citation>
    <scope>NUCLEOTIDE SEQUENCE</scope>
    <source>
        <tissue evidence="2">Leaves</tissue>
    </source>
</reference>
<proteinExistence type="predicted"/>
<sequence length="224" mass="26304">MATPSKPSSPPPTQPTPPSSPVAEEEADEDLAGKFLSVLKWKYTDFRTLMTTVQMRIWPASFYRFYLQDGDTTADAPVGMVTMFTDFFSTCNLRLLLTFLWWTCWNTKRFIFPSLVRWGWYVLTFRVLFLFQNIEPLVEDFRRFYQLHVQLGFYSFYLRKNAPKIMLVPPKGFTAWKTKFFYVKEAAVTCKLHFINVTRDIAKEKISLPRWENKTGLILCNLSP</sequence>
<dbReference type="Proteomes" id="UP000215914">
    <property type="component" value="Unassembled WGS sequence"/>
</dbReference>
<dbReference type="AlphaFoldDB" id="A0A9K3E3B0"/>